<dbReference type="OrthoDB" id="10416150at2759"/>
<dbReference type="AlphaFoldDB" id="A0A8H4AT47"/>
<evidence type="ECO:0000313" key="2">
    <source>
        <dbReference type="Proteomes" id="UP000439903"/>
    </source>
</evidence>
<dbReference type="Proteomes" id="UP000439903">
    <property type="component" value="Unassembled WGS sequence"/>
</dbReference>
<comment type="caution">
    <text evidence="1">The sequence shown here is derived from an EMBL/GenBank/DDBJ whole genome shotgun (WGS) entry which is preliminary data.</text>
</comment>
<proteinExistence type="predicted"/>
<keyword evidence="2" id="KW-1185">Reference proteome</keyword>
<protein>
    <submittedName>
        <fullName evidence="1">Uncharacterized protein</fullName>
    </submittedName>
</protein>
<organism evidence="1 2">
    <name type="scientific">Gigaspora margarita</name>
    <dbReference type="NCBI Taxonomy" id="4874"/>
    <lineage>
        <taxon>Eukaryota</taxon>
        <taxon>Fungi</taxon>
        <taxon>Fungi incertae sedis</taxon>
        <taxon>Mucoromycota</taxon>
        <taxon>Glomeromycotina</taxon>
        <taxon>Glomeromycetes</taxon>
        <taxon>Diversisporales</taxon>
        <taxon>Gigasporaceae</taxon>
        <taxon>Gigaspora</taxon>
    </lineage>
</organism>
<sequence length="123" mass="13859">MLVVFFISDNYEEFPIMSVDIVKSDNNNIVEYNDNSHACSFFSLVTSYCDDSYENFPIGPFGSVENVKSDDNTAVEGYCSNNYEKFSIGPSRSGKSYDNIIADSNDNPVVKYNDDLHACGFFY</sequence>
<name>A0A8H4AT47_GIGMA</name>
<accession>A0A8H4AT47</accession>
<evidence type="ECO:0000313" key="1">
    <source>
        <dbReference type="EMBL" id="KAF0529724.1"/>
    </source>
</evidence>
<reference evidence="1 2" key="1">
    <citation type="journal article" date="2019" name="Environ. Microbiol.">
        <title>At the nexus of three kingdoms: the genome of the mycorrhizal fungus Gigaspora margarita provides insights into plant, endobacterial and fungal interactions.</title>
        <authorList>
            <person name="Venice F."/>
            <person name="Ghignone S."/>
            <person name="Salvioli di Fossalunga A."/>
            <person name="Amselem J."/>
            <person name="Novero M."/>
            <person name="Xianan X."/>
            <person name="Sedzielewska Toro K."/>
            <person name="Morin E."/>
            <person name="Lipzen A."/>
            <person name="Grigoriev I.V."/>
            <person name="Henrissat B."/>
            <person name="Martin F.M."/>
            <person name="Bonfante P."/>
        </authorList>
    </citation>
    <scope>NUCLEOTIDE SEQUENCE [LARGE SCALE GENOMIC DNA]</scope>
    <source>
        <strain evidence="1 2">BEG34</strain>
    </source>
</reference>
<dbReference type="EMBL" id="WTPW01000257">
    <property type="protein sequence ID" value="KAF0529724.1"/>
    <property type="molecule type" value="Genomic_DNA"/>
</dbReference>
<gene>
    <name evidence="1" type="ORF">F8M41_012615</name>
</gene>